<feature type="domain" description="LiaI-LiaF-like transmembrane region" evidence="2">
    <location>
        <begin position="7"/>
        <end position="48"/>
    </location>
</feature>
<dbReference type="AlphaFoldDB" id="A0A366EPV2"/>
<feature type="transmembrane region" description="Helical" evidence="1">
    <location>
        <begin position="106"/>
        <end position="124"/>
    </location>
</feature>
<keyword evidence="1" id="KW-1133">Transmembrane helix</keyword>
<proteinExistence type="predicted"/>
<dbReference type="RefSeq" id="WP_113969524.1">
    <property type="nucleotide sequence ID" value="NZ_JBITUV010000002.1"/>
</dbReference>
<comment type="caution">
    <text evidence="3">The sequence shown here is derived from an EMBL/GenBank/DDBJ whole genome shotgun (WGS) entry which is preliminary data.</text>
</comment>
<evidence type="ECO:0000259" key="2">
    <source>
        <dbReference type="Pfam" id="PF18917"/>
    </source>
</evidence>
<evidence type="ECO:0000313" key="4">
    <source>
        <dbReference type="Proteomes" id="UP000252118"/>
    </source>
</evidence>
<name>A0A366EPV2_9BACI</name>
<dbReference type="Proteomes" id="UP000252118">
    <property type="component" value="Unassembled WGS sequence"/>
</dbReference>
<keyword evidence="1" id="KW-0812">Transmembrane</keyword>
<dbReference type="InterPro" id="IPR043726">
    <property type="entry name" value="LiaI-LiaF-like_TM1"/>
</dbReference>
<evidence type="ECO:0000313" key="3">
    <source>
        <dbReference type="EMBL" id="RBP04314.1"/>
    </source>
</evidence>
<organism evidence="3 4">
    <name type="scientific">Rossellomorea aquimaris</name>
    <dbReference type="NCBI Taxonomy" id="189382"/>
    <lineage>
        <taxon>Bacteria</taxon>
        <taxon>Bacillati</taxon>
        <taxon>Bacillota</taxon>
        <taxon>Bacilli</taxon>
        <taxon>Bacillales</taxon>
        <taxon>Bacillaceae</taxon>
        <taxon>Rossellomorea</taxon>
    </lineage>
</organism>
<dbReference type="OrthoDB" id="2989824at2"/>
<keyword evidence="1" id="KW-0472">Membrane</keyword>
<feature type="transmembrane region" description="Helical" evidence="1">
    <location>
        <begin position="7"/>
        <end position="22"/>
    </location>
</feature>
<protein>
    <recommendedName>
        <fullName evidence="2">LiaI-LiaF-like transmembrane region domain-containing protein</fullName>
    </recommendedName>
</protein>
<feature type="transmembrane region" description="Helical" evidence="1">
    <location>
        <begin position="34"/>
        <end position="52"/>
    </location>
</feature>
<feature type="transmembrane region" description="Helical" evidence="1">
    <location>
        <begin position="81"/>
        <end position="99"/>
    </location>
</feature>
<sequence length="162" mass="18532">MRQQQRIFPGMILIGFGAYFYLQQANIVLFQEFFTWPTLLMIVGLAFLGQGYGGRDYEAILPGTILVGFGLHFHVVNKLEIWPDHMGTFILIIALGFLLRYQKTRAGLFQGVLFLTLSIILLFYDKVVGWFGFIGGNVETAWEFWPIIVIGIGVYLLFIKKK</sequence>
<gene>
    <name evidence="3" type="ORF">DET59_106102</name>
</gene>
<evidence type="ECO:0000256" key="1">
    <source>
        <dbReference type="SAM" id="Phobius"/>
    </source>
</evidence>
<dbReference type="EMBL" id="QNRJ01000006">
    <property type="protein sequence ID" value="RBP04314.1"/>
    <property type="molecule type" value="Genomic_DNA"/>
</dbReference>
<feature type="transmembrane region" description="Helical" evidence="1">
    <location>
        <begin position="59"/>
        <end position="75"/>
    </location>
</feature>
<feature type="transmembrane region" description="Helical" evidence="1">
    <location>
        <begin position="144"/>
        <end position="159"/>
    </location>
</feature>
<dbReference type="Pfam" id="PF18917">
    <property type="entry name" value="LiaI-LiaF-like_TM1"/>
    <property type="match status" value="1"/>
</dbReference>
<accession>A0A366EPV2</accession>
<reference evidence="3 4" key="1">
    <citation type="submission" date="2018-06" db="EMBL/GenBank/DDBJ databases">
        <title>Freshwater and sediment microbial communities from various areas in North America, analyzing microbe dynamics in response to fracking.</title>
        <authorList>
            <person name="Lamendella R."/>
        </authorList>
    </citation>
    <scope>NUCLEOTIDE SEQUENCE [LARGE SCALE GENOMIC DNA]</scope>
    <source>
        <strain evidence="3 4">97B</strain>
    </source>
</reference>